<accession>A0A5P3VC61</accession>
<evidence type="ECO:0000256" key="4">
    <source>
        <dbReference type="ARBA" id="ARBA00023163"/>
    </source>
</evidence>
<dbReference type="RefSeq" id="WP_151069607.1">
    <property type="nucleotide sequence ID" value="NZ_CP032518.1"/>
</dbReference>
<dbReference type="PRINTS" id="PR00039">
    <property type="entry name" value="HTHLYSR"/>
</dbReference>
<dbReference type="InterPro" id="IPR005119">
    <property type="entry name" value="LysR_subst-bd"/>
</dbReference>
<dbReference type="GO" id="GO:0005829">
    <property type="term" value="C:cytosol"/>
    <property type="evidence" value="ECO:0007669"/>
    <property type="project" value="TreeGrafter"/>
</dbReference>
<dbReference type="SUPFAM" id="SSF46785">
    <property type="entry name" value="Winged helix' DNA-binding domain"/>
    <property type="match status" value="1"/>
</dbReference>
<gene>
    <name evidence="6" type="ORF">D2917_03695</name>
</gene>
<dbReference type="Proteomes" id="UP000325743">
    <property type="component" value="Chromosome 1"/>
</dbReference>
<dbReference type="Pfam" id="PF00126">
    <property type="entry name" value="HTH_1"/>
    <property type="match status" value="1"/>
</dbReference>
<dbReference type="SUPFAM" id="SSF53850">
    <property type="entry name" value="Periplasmic binding protein-like II"/>
    <property type="match status" value="1"/>
</dbReference>
<dbReference type="InterPro" id="IPR036388">
    <property type="entry name" value="WH-like_DNA-bd_sf"/>
</dbReference>
<protein>
    <submittedName>
        <fullName evidence="6">LysR family transcriptional regulator</fullName>
    </submittedName>
</protein>
<keyword evidence="2" id="KW-0805">Transcription regulation</keyword>
<reference evidence="6 7" key="1">
    <citation type="submission" date="2018-09" db="EMBL/GenBank/DDBJ databases">
        <title>Complete genome sequence of Cupriavidus oxalaticus T2, a bacterium capable of phenol tolerance and degradation.</title>
        <authorList>
            <person name="Yan J."/>
        </authorList>
    </citation>
    <scope>NUCLEOTIDE SEQUENCE [LARGE SCALE GENOMIC DNA]</scope>
    <source>
        <strain evidence="6 7">T2</strain>
    </source>
</reference>
<evidence type="ECO:0000256" key="2">
    <source>
        <dbReference type="ARBA" id="ARBA00023015"/>
    </source>
</evidence>
<name>A0A5P3VC61_9BURK</name>
<keyword evidence="4" id="KW-0804">Transcription</keyword>
<evidence type="ECO:0000256" key="1">
    <source>
        <dbReference type="ARBA" id="ARBA00009437"/>
    </source>
</evidence>
<dbReference type="GO" id="GO:0003700">
    <property type="term" value="F:DNA-binding transcription factor activity"/>
    <property type="evidence" value="ECO:0007669"/>
    <property type="project" value="InterPro"/>
</dbReference>
<organism evidence="6 7">
    <name type="scientific">Cupriavidus oxalaticus</name>
    <dbReference type="NCBI Taxonomy" id="96344"/>
    <lineage>
        <taxon>Bacteria</taxon>
        <taxon>Pseudomonadati</taxon>
        <taxon>Pseudomonadota</taxon>
        <taxon>Betaproteobacteria</taxon>
        <taxon>Burkholderiales</taxon>
        <taxon>Burkholderiaceae</taxon>
        <taxon>Cupriavidus</taxon>
    </lineage>
</organism>
<sequence length="327" mass="34983">MSQIPVSLSRKLRFSQIVVFEQVLRSGSILRAAQVLNMTQSAVTKVVHELENQLGAPLLVRGNRGVSATEFGELVAKRAKSLLAELRYMTEEVNAFRTGAAGHVFVGTLISASAALLPRAIQLLKAKAPAVVVTLRVAQMDQLLPALIAGDLDLVVGRVPENGTWHAKSPQLEAETLYREPLCAVGGVHHPLASRTATGLMDMLEFPWILPTRDSSLRLTADRMFHKAGLPGPSNVVESLSVMTNVALMLDQMTVGLMPHSAAQQFAQAGLLAVLPIAGLPEFGEIGCFAFTGRAPGPAVELFRNCLREAATGMVPPAKSDSRSRPS</sequence>
<feature type="domain" description="HTH lysR-type" evidence="5">
    <location>
        <begin position="12"/>
        <end position="69"/>
    </location>
</feature>
<dbReference type="EMBL" id="CP032518">
    <property type="protein sequence ID" value="QEZ43425.1"/>
    <property type="molecule type" value="Genomic_DNA"/>
</dbReference>
<dbReference type="InterPro" id="IPR036390">
    <property type="entry name" value="WH_DNA-bd_sf"/>
</dbReference>
<dbReference type="InterPro" id="IPR050950">
    <property type="entry name" value="HTH-type_LysR_regulators"/>
</dbReference>
<evidence type="ECO:0000256" key="3">
    <source>
        <dbReference type="ARBA" id="ARBA00023125"/>
    </source>
</evidence>
<proteinExistence type="inferred from homology"/>
<dbReference type="PANTHER" id="PTHR30419">
    <property type="entry name" value="HTH-TYPE TRANSCRIPTIONAL REGULATOR YBHD"/>
    <property type="match status" value="1"/>
</dbReference>
<dbReference type="AlphaFoldDB" id="A0A5P3VC61"/>
<dbReference type="GO" id="GO:0003677">
    <property type="term" value="F:DNA binding"/>
    <property type="evidence" value="ECO:0007669"/>
    <property type="project" value="UniProtKB-KW"/>
</dbReference>
<evidence type="ECO:0000313" key="6">
    <source>
        <dbReference type="EMBL" id="QEZ43425.1"/>
    </source>
</evidence>
<comment type="similarity">
    <text evidence="1">Belongs to the LysR transcriptional regulatory family.</text>
</comment>
<dbReference type="Gene3D" id="3.40.190.290">
    <property type="match status" value="1"/>
</dbReference>
<keyword evidence="3" id="KW-0238">DNA-binding</keyword>
<dbReference type="Pfam" id="PF03466">
    <property type="entry name" value="LysR_substrate"/>
    <property type="match status" value="1"/>
</dbReference>
<evidence type="ECO:0000313" key="7">
    <source>
        <dbReference type="Proteomes" id="UP000325743"/>
    </source>
</evidence>
<dbReference type="PANTHER" id="PTHR30419:SF8">
    <property type="entry name" value="NITROGEN ASSIMILATION TRANSCRIPTIONAL ACTIVATOR-RELATED"/>
    <property type="match status" value="1"/>
</dbReference>
<dbReference type="Gene3D" id="1.10.10.10">
    <property type="entry name" value="Winged helix-like DNA-binding domain superfamily/Winged helix DNA-binding domain"/>
    <property type="match status" value="1"/>
</dbReference>
<dbReference type="PROSITE" id="PS50931">
    <property type="entry name" value="HTH_LYSR"/>
    <property type="match status" value="1"/>
</dbReference>
<evidence type="ECO:0000259" key="5">
    <source>
        <dbReference type="PROSITE" id="PS50931"/>
    </source>
</evidence>
<dbReference type="InterPro" id="IPR000847">
    <property type="entry name" value="LysR_HTH_N"/>
</dbReference>